<name>A0A2U9IGN7_9CREN</name>
<dbReference type="Gene3D" id="3.40.50.2000">
    <property type="entry name" value="Glycogen Phosphorylase B"/>
    <property type="match status" value="2"/>
</dbReference>
<reference evidence="3 4" key="1">
    <citation type="submission" date="2018-05" db="EMBL/GenBank/DDBJ databases">
        <title>Complete Genome Sequences of Extremely Thermoacidophilic, Metal-Mobilizing Type-Strain Members of the Archaeal Family Sulfolobaceae: Acidianus brierleyi DSM-1651T, Acidianus sulfidivorans DSM-18786T, Metallosphaera hakonensis DSM-7519T, and Metallosphaera prunae DSM-10039T.</title>
        <authorList>
            <person name="Counts J.A."/>
            <person name="Kelly R.M."/>
        </authorList>
    </citation>
    <scope>NUCLEOTIDE SEQUENCE [LARGE SCALE GENOMIC DNA]</scope>
    <source>
        <strain evidence="3 4">DSM 1651</strain>
    </source>
</reference>
<dbReference type="Pfam" id="PF04101">
    <property type="entry name" value="Glyco_tran_28_C"/>
    <property type="match status" value="1"/>
</dbReference>
<evidence type="ECO:0000313" key="3">
    <source>
        <dbReference type="EMBL" id="AWR95094.1"/>
    </source>
</evidence>
<dbReference type="EMBL" id="CP029289">
    <property type="protein sequence ID" value="AWR95094.1"/>
    <property type="molecule type" value="Genomic_DNA"/>
</dbReference>
<dbReference type="RefSeq" id="WP_110270975.1">
    <property type="nucleotide sequence ID" value="NZ_CP029289.2"/>
</dbReference>
<comment type="similarity">
    <text evidence="1">Belongs to the glycosyltransferase 28 family.</text>
</comment>
<dbReference type="SUPFAM" id="SSF53756">
    <property type="entry name" value="UDP-Glycosyltransferase/glycogen phosphorylase"/>
    <property type="match status" value="1"/>
</dbReference>
<evidence type="ECO:0000256" key="1">
    <source>
        <dbReference type="ARBA" id="ARBA00006962"/>
    </source>
</evidence>
<protein>
    <submittedName>
        <fullName evidence="3">Polysaccharide biosynthesis protein</fullName>
    </submittedName>
</protein>
<accession>A0A2U9IGN7</accession>
<gene>
    <name evidence="3" type="ORF">DFR85_11290</name>
</gene>
<evidence type="ECO:0000313" key="4">
    <source>
        <dbReference type="Proteomes" id="UP000248044"/>
    </source>
</evidence>
<dbReference type="AlphaFoldDB" id="A0A2U9IGN7"/>
<dbReference type="KEGG" id="abri:DFR85_11290"/>
<dbReference type="Proteomes" id="UP000248044">
    <property type="component" value="Chromosome"/>
</dbReference>
<dbReference type="InterPro" id="IPR007235">
    <property type="entry name" value="Glyco_trans_28_C"/>
</dbReference>
<sequence length="317" mass="35919">MADILIIASGGGHTGFARAVAENIERKVDFVIPKGDEISKKMLNQYASKFYEVEKGRGPFDNSFSSLLKFLRAMVESSKIRKYDIILATGSNHSIFPSFFQYIKGAKVFAIESQDRIITKGKAINIISKYSKAVFLHWKEQKSLYKKGIVVGPIVENPHYNPSDNGYILVTAGTEGFPRLFEKISTINLKNVIIQTGKIDPNLYSNKVLKAFNFDPDLEKYIANSSLIITHQGKTAMEAVVMYKKPTIIVYNKTLVRAATREDTRLYAKILGAMFLDDPLDWKSNDELLYYIENPRKPNYFTSGAHELVKVMLNEYN</sequence>
<evidence type="ECO:0000259" key="2">
    <source>
        <dbReference type="Pfam" id="PF04101"/>
    </source>
</evidence>
<dbReference type="PANTHER" id="PTHR21015:SF22">
    <property type="entry name" value="GLYCOSYLTRANSFERASE"/>
    <property type="match status" value="1"/>
</dbReference>
<dbReference type="GeneID" id="36832748"/>
<keyword evidence="4" id="KW-1185">Reference proteome</keyword>
<dbReference type="OrthoDB" id="17804at2157"/>
<proteinExistence type="inferred from homology"/>
<organism evidence="3 4">
    <name type="scientific">Acidianus brierleyi</name>
    <dbReference type="NCBI Taxonomy" id="41673"/>
    <lineage>
        <taxon>Archaea</taxon>
        <taxon>Thermoproteota</taxon>
        <taxon>Thermoprotei</taxon>
        <taxon>Sulfolobales</taxon>
        <taxon>Sulfolobaceae</taxon>
        <taxon>Acidianus</taxon>
    </lineage>
</organism>
<dbReference type="PANTHER" id="PTHR21015">
    <property type="entry name" value="UDP-N-ACETYLGLUCOSAMINE--N-ACETYLMURAMYL-(PENTAPEPTIDE) PYROPHOSPHORYL-UNDECAPRENOL N-ACETYLGLUCOSAMINE TRANSFERASE 1"/>
    <property type="match status" value="1"/>
</dbReference>
<dbReference type="GO" id="GO:0016758">
    <property type="term" value="F:hexosyltransferase activity"/>
    <property type="evidence" value="ECO:0007669"/>
    <property type="project" value="InterPro"/>
</dbReference>
<feature type="domain" description="Glycosyl transferase family 28 C-terminal" evidence="2">
    <location>
        <begin position="168"/>
        <end position="254"/>
    </location>
</feature>